<dbReference type="NCBIfam" id="TIGR01552">
    <property type="entry name" value="phd_fam"/>
    <property type="match status" value="1"/>
</dbReference>
<dbReference type="InterPro" id="IPR051416">
    <property type="entry name" value="phD-YefM_TA_antitoxins"/>
</dbReference>
<proteinExistence type="inferred from homology"/>
<dbReference type="EMBL" id="CAFBPS010000053">
    <property type="protein sequence ID" value="CAB5029603.1"/>
    <property type="molecule type" value="Genomic_DNA"/>
</dbReference>
<gene>
    <name evidence="3" type="ORF">UFOPK2658_00669</name>
    <name evidence="4" type="ORF">UFOPK2880_00482</name>
    <name evidence="5" type="ORF">UFOPK3004_00583</name>
    <name evidence="6" type="ORF">UFOPK3304_01214</name>
    <name evidence="7" type="ORF">UFOPK4134_00843</name>
</gene>
<dbReference type="Pfam" id="PF02604">
    <property type="entry name" value="PhdYeFM_antitox"/>
    <property type="match status" value="1"/>
</dbReference>
<dbReference type="PANTHER" id="PTHR35377">
    <property type="entry name" value="ANTITOXIN VAPB49-RELATED-RELATED"/>
    <property type="match status" value="1"/>
</dbReference>
<sequence>MDIGIRELKQRLSECLSLVEAGAHIRVTDRGVPCAMIVPIIHADRLQTGVEEGWLRPATRVGKIGQGPRFSSTTRTSDALREDRGE</sequence>
<reference evidence="4" key="1">
    <citation type="submission" date="2020-05" db="EMBL/GenBank/DDBJ databases">
        <authorList>
            <person name="Chiriac C."/>
            <person name="Salcher M."/>
            <person name="Ghai R."/>
            <person name="Kavagutti S V."/>
        </authorList>
    </citation>
    <scope>NUCLEOTIDE SEQUENCE</scope>
</reference>
<feature type="region of interest" description="Disordered" evidence="2">
    <location>
        <begin position="63"/>
        <end position="86"/>
    </location>
</feature>
<evidence type="ECO:0000313" key="6">
    <source>
        <dbReference type="EMBL" id="CAB4874902.1"/>
    </source>
</evidence>
<dbReference type="InterPro" id="IPR006442">
    <property type="entry name" value="Antitoxin_Phd/YefM"/>
</dbReference>
<evidence type="ECO:0000313" key="7">
    <source>
        <dbReference type="EMBL" id="CAB5029603.1"/>
    </source>
</evidence>
<dbReference type="SUPFAM" id="SSF143120">
    <property type="entry name" value="YefM-like"/>
    <property type="match status" value="1"/>
</dbReference>
<dbReference type="AlphaFoldDB" id="A0A6J6V2N1"/>
<dbReference type="Gene3D" id="3.40.1620.10">
    <property type="entry name" value="YefM-like domain"/>
    <property type="match status" value="1"/>
</dbReference>
<dbReference type="EMBL" id="CAFBLJ010000065">
    <property type="protein sequence ID" value="CAB4874902.1"/>
    <property type="molecule type" value="Genomic_DNA"/>
</dbReference>
<dbReference type="EMBL" id="CAEZZP010000018">
    <property type="protein sequence ID" value="CAB4765844.1"/>
    <property type="molecule type" value="Genomic_DNA"/>
</dbReference>
<dbReference type="GO" id="GO:0097351">
    <property type="term" value="F:toxin sequestering activity"/>
    <property type="evidence" value="ECO:0007669"/>
    <property type="project" value="TreeGrafter"/>
</dbReference>
<dbReference type="EMBL" id="CAFAAL010000035">
    <property type="protein sequence ID" value="CAB4799453.1"/>
    <property type="molecule type" value="Genomic_DNA"/>
</dbReference>
<name>A0A6J6V2N1_9ZZZZ</name>
<evidence type="ECO:0000313" key="4">
    <source>
        <dbReference type="EMBL" id="CAB4765844.1"/>
    </source>
</evidence>
<comment type="similarity">
    <text evidence="1">Belongs to the phD/YefM antitoxin family.</text>
</comment>
<evidence type="ECO:0000313" key="3">
    <source>
        <dbReference type="EMBL" id="CAB4715597.1"/>
    </source>
</evidence>
<evidence type="ECO:0000313" key="5">
    <source>
        <dbReference type="EMBL" id="CAB4799453.1"/>
    </source>
</evidence>
<dbReference type="EMBL" id="CAEZYH010000019">
    <property type="protein sequence ID" value="CAB4715597.1"/>
    <property type="molecule type" value="Genomic_DNA"/>
</dbReference>
<evidence type="ECO:0000256" key="1">
    <source>
        <dbReference type="ARBA" id="ARBA00009981"/>
    </source>
</evidence>
<accession>A0A6J6V2N1</accession>
<evidence type="ECO:0000256" key="2">
    <source>
        <dbReference type="SAM" id="MobiDB-lite"/>
    </source>
</evidence>
<protein>
    <submittedName>
        <fullName evidence="4">Unannotated protein</fullName>
    </submittedName>
</protein>
<organism evidence="4">
    <name type="scientific">freshwater metagenome</name>
    <dbReference type="NCBI Taxonomy" id="449393"/>
    <lineage>
        <taxon>unclassified sequences</taxon>
        <taxon>metagenomes</taxon>
        <taxon>ecological metagenomes</taxon>
    </lineage>
</organism>
<dbReference type="PANTHER" id="PTHR35377:SF5">
    <property type="entry name" value="ANTITOXIN VAPB46"/>
    <property type="match status" value="1"/>
</dbReference>
<dbReference type="InterPro" id="IPR036165">
    <property type="entry name" value="YefM-like_sf"/>
</dbReference>